<keyword evidence="8 10" id="KW-0472">Membrane</keyword>
<comment type="similarity">
    <text evidence="3">Belongs to the sodium:solute symporter (SSF) (TC 2.A.21) family.</text>
</comment>
<evidence type="ECO:0000313" key="13">
    <source>
        <dbReference type="Proteomes" id="UP000297753"/>
    </source>
</evidence>
<dbReference type="Gene3D" id="1.20.1730.10">
    <property type="entry name" value="Sodium/glucose cotransporter"/>
    <property type="match status" value="1"/>
</dbReference>
<feature type="transmembrane region" description="Helical" evidence="10">
    <location>
        <begin position="431"/>
        <end position="453"/>
    </location>
</feature>
<name>A0A4Y8WGV6_9VIBR</name>
<feature type="transmembrane region" description="Helical" evidence="10">
    <location>
        <begin position="67"/>
        <end position="87"/>
    </location>
</feature>
<feature type="transmembrane region" description="Helical" evidence="10">
    <location>
        <begin position="321"/>
        <end position="350"/>
    </location>
</feature>
<dbReference type="EMBL" id="SATR01000011">
    <property type="protein sequence ID" value="TFH91903.1"/>
    <property type="molecule type" value="Genomic_DNA"/>
</dbReference>
<accession>A0A4Y8WGV6</accession>
<evidence type="ECO:0000256" key="10">
    <source>
        <dbReference type="SAM" id="Phobius"/>
    </source>
</evidence>
<evidence type="ECO:0000256" key="5">
    <source>
        <dbReference type="ARBA" id="ARBA00022553"/>
    </source>
</evidence>
<dbReference type="EC" id="2.7.13.3" evidence="4"/>
<comment type="subcellular location">
    <subcellularLocation>
        <location evidence="2">Membrane</location>
        <topology evidence="2">Multi-pass membrane protein</topology>
    </subcellularLocation>
</comment>
<feature type="transmembrane region" description="Helical" evidence="10">
    <location>
        <begin position="154"/>
        <end position="173"/>
    </location>
</feature>
<evidence type="ECO:0000256" key="2">
    <source>
        <dbReference type="ARBA" id="ARBA00004141"/>
    </source>
</evidence>
<keyword evidence="13" id="KW-1185">Reference proteome</keyword>
<feature type="transmembrane region" description="Helical" evidence="10">
    <location>
        <begin position="194"/>
        <end position="212"/>
    </location>
</feature>
<feature type="transmembrane region" description="Helical" evidence="10">
    <location>
        <begin position="6"/>
        <end position="25"/>
    </location>
</feature>
<dbReference type="Pfam" id="PF02518">
    <property type="entry name" value="HATPase_c"/>
    <property type="match status" value="1"/>
</dbReference>
<reference evidence="12 13" key="1">
    <citation type="submission" date="2019-01" db="EMBL/GenBank/DDBJ databases">
        <title>Vibrio BEI176 sp. nov, a marine bacterium isolated from China: eastern marignal seas.</title>
        <authorList>
            <person name="Li B."/>
        </authorList>
    </citation>
    <scope>NUCLEOTIDE SEQUENCE [LARGE SCALE GENOMIC DNA]</scope>
    <source>
        <strain evidence="12 13">BEI176</strain>
    </source>
</reference>
<dbReference type="GO" id="GO:0000155">
    <property type="term" value="F:phosphorelay sensor kinase activity"/>
    <property type="evidence" value="ECO:0007669"/>
    <property type="project" value="InterPro"/>
</dbReference>
<evidence type="ECO:0000256" key="4">
    <source>
        <dbReference type="ARBA" id="ARBA00012438"/>
    </source>
</evidence>
<feature type="transmembrane region" description="Helical" evidence="10">
    <location>
        <begin position="114"/>
        <end position="134"/>
    </location>
</feature>
<dbReference type="GO" id="GO:0016020">
    <property type="term" value="C:membrane"/>
    <property type="evidence" value="ECO:0007669"/>
    <property type="project" value="UniProtKB-SubCell"/>
</dbReference>
<evidence type="ECO:0000256" key="6">
    <source>
        <dbReference type="ARBA" id="ARBA00022692"/>
    </source>
</evidence>
<dbReference type="CDD" id="cd00082">
    <property type="entry name" value="HisKA"/>
    <property type="match status" value="1"/>
</dbReference>
<dbReference type="GO" id="GO:0022857">
    <property type="term" value="F:transmembrane transporter activity"/>
    <property type="evidence" value="ECO:0007669"/>
    <property type="project" value="InterPro"/>
</dbReference>
<feature type="transmembrane region" description="Helical" evidence="10">
    <location>
        <begin position="37"/>
        <end position="55"/>
    </location>
</feature>
<dbReference type="AlphaFoldDB" id="A0A4Y8WGV6"/>
<dbReference type="InterPro" id="IPR005467">
    <property type="entry name" value="His_kinase_dom"/>
</dbReference>
<evidence type="ECO:0000256" key="7">
    <source>
        <dbReference type="ARBA" id="ARBA00022989"/>
    </source>
</evidence>
<keyword evidence="6 10" id="KW-0812">Transmembrane</keyword>
<dbReference type="OrthoDB" id="9764438at2"/>
<feature type="transmembrane region" description="Helical" evidence="10">
    <location>
        <begin position="278"/>
        <end position="301"/>
    </location>
</feature>
<dbReference type="SUPFAM" id="SSF55874">
    <property type="entry name" value="ATPase domain of HSP90 chaperone/DNA topoisomerase II/histidine kinase"/>
    <property type="match status" value="1"/>
</dbReference>
<gene>
    <name evidence="12" type="ORF">ELS82_09225</name>
</gene>
<dbReference type="InterPro" id="IPR004358">
    <property type="entry name" value="Sig_transdc_His_kin-like_C"/>
</dbReference>
<keyword evidence="5" id="KW-0597">Phosphoprotein</keyword>
<feature type="transmembrane region" description="Helical" evidence="10">
    <location>
        <begin position="371"/>
        <end position="394"/>
    </location>
</feature>
<dbReference type="PANTHER" id="PTHR43065:SF47">
    <property type="match status" value="1"/>
</dbReference>
<dbReference type="InterPro" id="IPR003594">
    <property type="entry name" value="HATPase_dom"/>
</dbReference>
<dbReference type="RefSeq" id="WP_134835230.1">
    <property type="nucleotide sequence ID" value="NZ_SATR01000011.1"/>
</dbReference>
<evidence type="ECO:0000256" key="9">
    <source>
        <dbReference type="SAM" id="Coils"/>
    </source>
</evidence>
<evidence type="ECO:0000256" key="8">
    <source>
        <dbReference type="ARBA" id="ARBA00023136"/>
    </source>
</evidence>
<dbReference type="CDD" id="cd10322">
    <property type="entry name" value="SLC5sbd"/>
    <property type="match status" value="1"/>
</dbReference>
<sequence>MLSTTMLVSVLIGYIGTLYAIANWAESSSPRAKRWSSSAMVYILSIAVYCTSWTFYGSVGLASRSGIIVYTIYLGPTLLMLILWPLIRRILLVKQTYHVNSIADFLSARFNRSLYLAGLTSIVAMVGIIPYLALQLKSINNTVSVIMDQSVSGNAITWVIWLGVVLFTIIFGVRHIDPTERHPGMMMALAVEGVVKLVAMLAVGIFVCFFLFDSPSQIFEQLQREHPNAARQMAQTPNFITWVSYLILAGSAFFLLPRQFHVMVIENPKIQYIKQAQWKVPIYLFLMTMFVMPISAAGILLLGSTPPDTYMLALPMSQQQFALTLLVFIGGFSAAMAMLMISGMTLSTMFSNHLALPLLRKFFPGRKFGRFLLQIRWFAVVLVLIAGQSFYLFLSESYLLVNMGMISFCAVLQLLPLVLTGLYWSNVNTRGAIIGLSAGFIIWAYCLFIPSLMKSGWIDDSLLVAGPWGIEWLHPEHLFGSTMNRVSHGAFWSMLANFSGVVLGSLMFKESEAESRYNAEFIDNMTQTQSEDDLSGLELPRDIAIGPKKAILQHLFQHYFPDEEAQQKLQQSINEANLGDSEYLTTMELANLEKSAERYLSGATGSAMAHILIQDSGLFTPHEMQALEQTYSHLLSQLKISPMQLRQQLNYAKEKEKLVEEYNSQLEVQVEQRTNELQEAMSQLKQTQSQLVEKEKQASLGMLVAGVAHEINTPIGICVTASSNLSEEVNLLKKAYASEQLDEKHLLEFLELCDESALIIHKNNERASELIRSFKQIAVDQSSDELRDFELKHYIDEIMLSLRPQLKKVPHQVEVECPEGIQCFSYAGTLSQIFTNLIMNSLIHAFVPEQKGQIKIRIEEQEESFLIHYKDDGRGLEEEEAKRLFDPFFTTKRNQGGSGLGTHLIHNLVTRKLQGKIEIKTAPGEGLEYQIQMPKVVAKSQLLRSL</sequence>
<dbReference type="Gene3D" id="1.10.287.130">
    <property type="match status" value="1"/>
</dbReference>
<dbReference type="PRINTS" id="PR00344">
    <property type="entry name" value="BCTRLSENSOR"/>
</dbReference>
<protein>
    <recommendedName>
        <fullName evidence="4">histidine kinase</fullName>
        <ecNumber evidence="4">2.7.13.3</ecNumber>
    </recommendedName>
</protein>
<feature type="coiled-coil region" evidence="9">
    <location>
        <begin position="652"/>
        <end position="697"/>
    </location>
</feature>
<keyword evidence="7 10" id="KW-1133">Transmembrane helix</keyword>
<comment type="caution">
    <text evidence="12">The sequence shown here is derived from an EMBL/GenBank/DDBJ whole genome shotgun (WGS) entry which is preliminary data.</text>
</comment>
<evidence type="ECO:0000256" key="3">
    <source>
        <dbReference type="ARBA" id="ARBA00006434"/>
    </source>
</evidence>
<comment type="catalytic activity">
    <reaction evidence="1">
        <text>ATP + protein L-histidine = ADP + protein N-phospho-L-histidine.</text>
        <dbReference type="EC" id="2.7.13.3"/>
    </reaction>
</comment>
<dbReference type="PROSITE" id="PS50109">
    <property type="entry name" value="HIS_KIN"/>
    <property type="match status" value="1"/>
</dbReference>
<dbReference type="InterPro" id="IPR003661">
    <property type="entry name" value="HisK_dim/P_dom"/>
</dbReference>
<evidence type="ECO:0000313" key="12">
    <source>
        <dbReference type="EMBL" id="TFH91903.1"/>
    </source>
</evidence>
<feature type="domain" description="Histidine kinase" evidence="11">
    <location>
        <begin position="706"/>
        <end position="937"/>
    </location>
</feature>
<evidence type="ECO:0000256" key="1">
    <source>
        <dbReference type="ARBA" id="ARBA00000085"/>
    </source>
</evidence>
<feature type="transmembrane region" description="Helical" evidence="10">
    <location>
        <begin position="400"/>
        <end position="424"/>
    </location>
</feature>
<dbReference type="Gene3D" id="3.30.565.10">
    <property type="entry name" value="Histidine kinase-like ATPase, C-terminal domain"/>
    <property type="match status" value="1"/>
</dbReference>
<proteinExistence type="inferred from homology"/>
<dbReference type="PROSITE" id="PS50283">
    <property type="entry name" value="NA_SOLUT_SYMP_3"/>
    <property type="match status" value="1"/>
</dbReference>
<dbReference type="Proteomes" id="UP000297753">
    <property type="component" value="Unassembled WGS sequence"/>
</dbReference>
<evidence type="ECO:0000259" key="11">
    <source>
        <dbReference type="PROSITE" id="PS50109"/>
    </source>
</evidence>
<feature type="transmembrane region" description="Helical" evidence="10">
    <location>
        <begin position="239"/>
        <end position="257"/>
    </location>
</feature>
<keyword evidence="9" id="KW-0175">Coiled coil</keyword>
<dbReference type="InterPro" id="IPR038377">
    <property type="entry name" value="Na/Glc_symporter_sf"/>
</dbReference>
<organism evidence="12 13">
    <name type="scientific">Vibrio ouci</name>
    <dbReference type="NCBI Taxonomy" id="2499078"/>
    <lineage>
        <taxon>Bacteria</taxon>
        <taxon>Pseudomonadati</taxon>
        <taxon>Pseudomonadota</taxon>
        <taxon>Gammaproteobacteria</taxon>
        <taxon>Vibrionales</taxon>
        <taxon>Vibrionaceae</taxon>
        <taxon>Vibrio</taxon>
    </lineage>
</organism>
<dbReference type="InterPro" id="IPR001734">
    <property type="entry name" value="Na/solute_symporter"/>
</dbReference>
<dbReference type="PANTHER" id="PTHR43065">
    <property type="entry name" value="SENSOR HISTIDINE KINASE"/>
    <property type="match status" value="1"/>
</dbReference>
<dbReference type="SMART" id="SM00387">
    <property type="entry name" value="HATPase_c"/>
    <property type="match status" value="1"/>
</dbReference>
<dbReference type="InterPro" id="IPR036890">
    <property type="entry name" value="HATPase_C_sf"/>
</dbReference>